<evidence type="ECO:0000313" key="2">
    <source>
        <dbReference type="Proteomes" id="UP000193420"/>
    </source>
</evidence>
<dbReference type="STRING" id="188872.SAMN03080602_02653"/>
<dbReference type="AlphaFoldDB" id="A0A1X7K9F0"/>
<reference evidence="2" key="1">
    <citation type="submission" date="2017-04" db="EMBL/GenBank/DDBJ databases">
        <authorList>
            <person name="Varghese N."/>
            <person name="Submissions S."/>
        </authorList>
    </citation>
    <scope>NUCLEOTIDE SEQUENCE [LARGE SCALE GENOMIC DNA]</scope>
    <source>
        <strain evidence="2">DSM 19835</strain>
    </source>
</reference>
<organism evidence="1 2">
    <name type="scientific">Arenibacter troitsensis</name>
    <dbReference type="NCBI Taxonomy" id="188872"/>
    <lineage>
        <taxon>Bacteria</taxon>
        <taxon>Pseudomonadati</taxon>
        <taxon>Bacteroidota</taxon>
        <taxon>Flavobacteriia</taxon>
        <taxon>Flavobacteriales</taxon>
        <taxon>Flavobacteriaceae</taxon>
        <taxon>Arenibacter</taxon>
    </lineage>
</organism>
<sequence length="51" mass="6462">MDQELFYGYYWCLTEEQFIYPSLYVKGVRKFGLRKWIAKEWFRAYPKMMLH</sequence>
<keyword evidence="2" id="KW-1185">Reference proteome</keyword>
<proteinExistence type="predicted"/>
<evidence type="ECO:0000313" key="1">
    <source>
        <dbReference type="EMBL" id="SMG37684.1"/>
    </source>
</evidence>
<accession>A0A1X7K9F0</accession>
<name>A0A1X7K9F0_9FLAO</name>
<dbReference type="Proteomes" id="UP000193420">
    <property type="component" value="Unassembled WGS sequence"/>
</dbReference>
<protein>
    <submittedName>
        <fullName evidence="1">Uncharacterized protein</fullName>
    </submittedName>
</protein>
<gene>
    <name evidence="1" type="ORF">SAMN03080602_02653</name>
</gene>
<dbReference type="EMBL" id="FXAO01000005">
    <property type="protein sequence ID" value="SMG37684.1"/>
    <property type="molecule type" value="Genomic_DNA"/>
</dbReference>